<proteinExistence type="predicted"/>
<evidence type="ECO:0000259" key="7">
    <source>
        <dbReference type="PROSITE" id="PS50102"/>
    </source>
</evidence>
<dbReference type="SUPFAM" id="SSF54928">
    <property type="entry name" value="RNA-binding domain, RBD"/>
    <property type="match status" value="2"/>
</dbReference>
<dbReference type="STRING" id="299467.A0A443RV41"/>
<dbReference type="Pfam" id="PF00076">
    <property type="entry name" value="RRM_1"/>
    <property type="match status" value="2"/>
</dbReference>
<reference evidence="8 9" key="1">
    <citation type="journal article" date="2018" name="Gigascience">
        <title>Genomes of trombidid mites reveal novel predicted allergens and laterally-transferred genes associated with secondary metabolism.</title>
        <authorList>
            <person name="Dong X."/>
            <person name="Chaisiri K."/>
            <person name="Xia D."/>
            <person name="Armstrong S.D."/>
            <person name="Fang Y."/>
            <person name="Donnelly M.J."/>
            <person name="Kadowaki T."/>
            <person name="McGarry J.W."/>
            <person name="Darby A.C."/>
            <person name="Makepeace B.L."/>
        </authorList>
    </citation>
    <scope>NUCLEOTIDE SEQUENCE [LARGE SCALE GENOMIC DNA]</scope>
    <source>
        <strain evidence="8">UoL-UT</strain>
    </source>
</reference>
<gene>
    <name evidence="8" type="ORF">B4U80_02222</name>
</gene>
<name>A0A443RV41_9ACAR</name>
<feature type="region of interest" description="Disordered" evidence="6">
    <location>
        <begin position="232"/>
        <end position="257"/>
    </location>
</feature>
<keyword evidence="3 5" id="KW-0694">RNA-binding</keyword>
<dbReference type="InterPro" id="IPR051945">
    <property type="entry name" value="RRM_MRD1_RNA_proc_ribogen"/>
</dbReference>
<feature type="domain" description="RRM" evidence="7">
    <location>
        <begin position="53"/>
        <end position="124"/>
    </location>
</feature>
<keyword evidence="9" id="KW-1185">Reference proteome</keyword>
<protein>
    <submittedName>
        <fullName evidence="8">Putative RNA-binding protein 19-like protein</fullName>
    </submittedName>
</protein>
<evidence type="ECO:0000256" key="2">
    <source>
        <dbReference type="ARBA" id="ARBA00022737"/>
    </source>
</evidence>
<dbReference type="VEuPathDB" id="VectorBase:LDEU012808"/>
<evidence type="ECO:0000256" key="4">
    <source>
        <dbReference type="ARBA" id="ARBA00023242"/>
    </source>
</evidence>
<dbReference type="EMBL" id="NCKV01028607">
    <property type="protein sequence ID" value="RWS19232.1"/>
    <property type="molecule type" value="Genomic_DNA"/>
</dbReference>
<dbReference type="InterPro" id="IPR000504">
    <property type="entry name" value="RRM_dom"/>
</dbReference>
<dbReference type="GO" id="GO:0005730">
    <property type="term" value="C:nucleolus"/>
    <property type="evidence" value="ECO:0007669"/>
    <property type="project" value="TreeGrafter"/>
</dbReference>
<feature type="non-terminal residue" evidence="8">
    <location>
        <position position="1"/>
    </location>
</feature>
<sequence length="333" mass="37910">EFLKLQRNVGKDNKQVWSNDVTEEKAVNKATEVCNKVKINEEKEQVKKPKFLHTINIRGLPYKCTKSKIRNFFDPLKPISIRLPPKIKGIAYVSFESEQELKQSLVKHRGFLDGHRVEVTKYEDKSNANEATQKVYKENEPAEEDVCESGRIFLRNLCYSCTEEDIEQLFSKYGPLSEVSLPIDSFTKKLKGFGFVTFIFPEHAVKAFTELDGNIFQGRVLHLIPAKSKPEKKETSWSAGSSSFKNEKEQKRKEEANSSHNWNTLFLGANAVADLMSEKYGVTKSKLIADKDSRESVAVRMALGETQLVMETKKFLLSNGIDVDAFKETPTAR</sequence>
<evidence type="ECO:0000313" key="8">
    <source>
        <dbReference type="EMBL" id="RWS19232.1"/>
    </source>
</evidence>
<dbReference type="PROSITE" id="PS50102">
    <property type="entry name" value="RRM"/>
    <property type="match status" value="2"/>
</dbReference>
<feature type="non-terminal residue" evidence="8">
    <location>
        <position position="333"/>
    </location>
</feature>
<evidence type="ECO:0000256" key="3">
    <source>
        <dbReference type="ARBA" id="ARBA00022884"/>
    </source>
</evidence>
<feature type="domain" description="RRM" evidence="7">
    <location>
        <begin position="150"/>
        <end position="228"/>
    </location>
</feature>
<comment type="caution">
    <text evidence="8">The sequence shown here is derived from an EMBL/GenBank/DDBJ whole genome shotgun (WGS) entry which is preliminary data.</text>
</comment>
<accession>A0A443RV41</accession>
<dbReference type="CDD" id="cd12254">
    <property type="entry name" value="RRM_hnRNPH_ESRPs_RBM12_like"/>
    <property type="match status" value="1"/>
</dbReference>
<dbReference type="InterPro" id="IPR035979">
    <property type="entry name" value="RBD_domain_sf"/>
</dbReference>
<dbReference type="SMART" id="SM00360">
    <property type="entry name" value="RRM"/>
    <property type="match status" value="2"/>
</dbReference>
<evidence type="ECO:0000256" key="6">
    <source>
        <dbReference type="SAM" id="MobiDB-lite"/>
    </source>
</evidence>
<organism evidence="8 9">
    <name type="scientific">Leptotrombidium deliense</name>
    <dbReference type="NCBI Taxonomy" id="299467"/>
    <lineage>
        <taxon>Eukaryota</taxon>
        <taxon>Metazoa</taxon>
        <taxon>Ecdysozoa</taxon>
        <taxon>Arthropoda</taxon>
        <taxon>Chelicerata</taxon>
        <taxon>Arachnida</taxon>
        <taxon>Acari</taxon>
        <taxon>Acariformes</taxon>
        <taxon>Trombidiformes</taxon>
        <taxon>Prostigmata</taxon>
        <taxon>Anystina</taxon>
        <taxon>Parasitengona</taxon>
        <taxon>Trombiculoidea</taxon>
        <taxon>Trombiculidae</taxon>
        <taxon>Leptotrombidium</taxon>
    </lineage>
</organism>
<dbReference type="Gene3D" id="3.30.70.330">
    <property type="match status" value="2"/>
</dbReference>
<dbReference type="PANTHER" id="PTHR48039">
    <property type="entry name" value="RNA-BINDING MOTIF PROTEIN 14B"/>
    <property type="match status" value="1"/>
</dbReference>
<keyword evidence="2" id="KW-0677">Repeat</keyword>
<dbReference type="InterPro" id="IPR012677">
    <property type="entry name" value="Nucleotide-bd_a/b_plait_sf"/>
</dbReference>
<dbReference type="PANTHER" id="PTHR48039:SF5">
    <property type="entry name" value="RNA-BINDING PROTEIN 28"/>
    <property type="match status" value="1"/>
</dbReference>
<dbReference type="AlphaFoldDB" id="A0A443RV41"/>
<evidence type="ECO:0000256" key="5">
    <source>
        <dbReference type="PROSITE-ProRule" id="PRU00176"/>
    </source>
</evidence>
<evidence type="ECO:0000256" key="1">
    <source>
        <dbReference type="ARBA" id="ARBA00004123"/>
    </source>
</evidence>
<evidence type="ECO:0000313" key="9">
    <source>
        <dbReference type="Proteomes" id="UP000288716"/>
    </source>
</evidence>
<keyword evidence="4" id="KW-0539">Nucleus</keyword>
<dbReference type="GO" id="GO:0003729">
    <property type="term" value="F:mRNA binding"/>
    <property type="evidence" value="ECO:0007669"/>
    <property type="project" value="TreeGrafter"/>
</dbReference>
<feature type="compositionally biased region" description="Basic and acidic residues" evidence="6">
    <location>
        <begin position="245"/>
        <end position="257"/>
    </location>
</feature>
<dbReference type="OrthoDB" id="439639at2759"/>
<comment type="subcellular location">
    <subcellularLocation>
        <location evidence="1">Nucleus</location>
    </subcellularLocation>
</comment>
<dbReference type="Proteomes" id="UP000288716">
    <property type="component" value="Unassembled WGS sequence"/>
</dbReference>